<dbReference type="PANTHER" id="PTHR47331:SF1">
    <property type="entry name" value="GAG-LIKE PROTEIN"/>
    <property type="match status" value="1"/>
</dbReference>
<accession>A0A0K8SXI0</accession>
<protein>
    <recommendedName>
        <fullName evidence="1">DUF5641 domain-containing protein</fullName>
    </recommendedName>
</protein>
<proteinExistence type="predicted"/>
<dbReference type="InterPro" id="IPR040676">
    <property type="entry name" value="DUF5641"/>
</dbReference>
<evidence type="ECO:0000313" key="2">
    <source>
        <dbReference type="EMBL" id="JAG57891.1"/>
    </source>
</evidence>
<sequence>IGDHLRRPPEPTLLDTKESLLSRWQLVQRMSQHVWKRWRQEYLCTLQQRVKWTKPSYNIQVNDLVLLKDPSTQPLDWLVARVIDTHPGKDDTVRVVTLRTPTTILTRPVVKLVPLLPLKVEPY</sequence>
<dbReference type="EMBL" id="GBRD01007930">
    <property type="protein sequence ID" value="JAG57891.1"/>
    <property type="molecule type" value="Transcribed_RNA"/>
</dbReference>
<organism evidence="2">
    <name type="scientific">Lygus hesperus</name>
    <name type="common">Western plant bug</name>
    <dbReference type="NCBI Taxonomy" id="30085"/>
    <lineage>
        <taxon>Eukaryota</taxon>
        <taxon>Metazoa</taxon>
        <taxon>Ecdysozoa</taxon>
        <taxon>Arthropoda</taxon>
        <taxon>Hexapoda</taxon>
        <taxon>Insecta</taxon>
        <taxon>Pterygota</taxon>
        <taxon>Neoptera</taxon>
        <taxon>Paraneoptera</taxon>
        <taxon>Hemiptera</taxon>
        <taxon>Heteroptera</taxon>
        <taxon>Panheteroptera</taxon>
        <taxon>Cimicomorpha</taxon>
        <taxon>Miridae</taxon>
        <taxon>Mirini</taxon>
        <taxon>Lygus</taxon>
    </lineage>
</organism>
<evidence type="ECO:0000259" key="1">
    <source>
        <dbReference type="Pfam" id="PF18701"/>
    </source>
</evidence>
<feature type="domain" description="DUF5641" evidence="1">
    <location>
        <begin position="22"/>
        <end position="115"/>
    </location>
</feature>
<reference evidence="2" key="1">
    <citation type="submission" date="2014-09" db="EMBL/GenBank/DDBJ databases">
        <authorList>
            <person name="Magalhaes I.L.F."/>
            <person name="Oliveira U."/>
            <person name="Santos F.R."/>
            <person name="Vidigal T.H.D.A."/>
            <person name="Brescovit A.D."/>
            <person name="Santos A.J."/>
        </authorList>
    </citation>
    <scope>NUCLEOTIDE SEQUENCE</scope>
</reference>
<dbReference type="AlphaFoldDB" id="A0A0K8SXI0"/>
<dbReference type="Pfam" id="PF18701">
    <property type="entry name" value="DUF5641"/>
    <property type="match status" value="1"/>
</dbReference>
<name>A0A0K8SXI0_LYGHE</name>
<feature type="non-terminal residue" evidence="2">
    <location>
        <position position="1"/>
    </location>
</feature>
<feature type="non-terminal residue" evidence="2">
    <location>
        <position position="123"/>
    </location>
</feature>
<dbReference type="PANTHER" id="PTHR47331">
    <property type="entry name" value="PHD-TYPE DOMAIN-CONTAINING PROTEIN"/>
    <property type="match status" value="1"/>
</dbReference>